<gene>
    <name evidence="3" type="ORF">D8M05_16985</name>
</gene>
<evidence type="ECO:0000256" key="1">
    <source>
        <dbReference type="SAM" id="MobiDB-lite"/>
    </source>
</evidence>
<evidence type="ECO:0000313" key="3">
    <source>
        <dbReference type="EMBL" id="RKQ13195.1"/>
    </source>
</evidence>
<reference evidence="3 4" key="1">
    <citation type="journal article" date="2015" name="Antonie Van Leeuwenhoek">
        <title>Oceanobacillus bengalensis sp. nov., a bacterium isolated from seawater of the Bay of Bengal.</title>
        <authorList>
            <person name="Yongchang O."/>
            <person name="Xiang W."/>
            <person name="Wang G."/>
        </authorList>
    </citation>
    <scope>NUCLEOTIDE SEQUENCE [LARGE SCALE GENOMIC DNA]</scope>
    <source>
        <strain evidence="3 4">MCCC 1K00260</strain>
    </source>
</reference>
<evidence type="ECO:0000256" key="2">
    <source>
        <dbReference type="SAM" id="Phobius"/>
    </source>
</evidence>
<keyword evidence="2" id="KW-0812">Transmembrane</keyword>
<keyword evidence="2" id="KW-0472">Membrane</keyword>
<keyword evidence="2" id="KW-1133">Transmembrane helix</keyword>
<evidence type="ECO:0000313" key="4">
    <source>
        <dbReference type="Proteomes" id="UP000281813"/>
    </source>
</evidence>
<keyword evidence="4" id="KW-1185">Reference proteome</keyword>
<proteinExistence type="predicted"/>
<organism evidence="3 4">
    <name type="scientific">Oceanobacillus bengalensis</name>
    <dbReference type="NCBI Taxonomy" id="1435466"/>
    <lineage>
        <taxon>Bacteria</taxon>
        <taxon>Bacillati</taxon>
        <taxon>Bacillota</taxon>
        <taxon>Bacilli</taxon>
        <taxon>Bacillales</taxon>
        <taxon>Bacillaceae</taxon>
        <taxon>Oceanobacillus</taxon>
    </lineage>
</organism>
<feature type="transmembrane region" description="Helical" evidence="2">
    <location>
        <begin position="48"/>
        <end position="71"/>
    </location>
</feature>
<dbReference type="EMBL" id="RBZO01000035">
    <property type="protein sequence ID" value="RKQ13195.1"/>
    <property type="molecule type" value="Genomic_DNA"/>
</dbReference>
<feature type="region of interest" description="Disordered" evidence="1">
    <location>
        <begin position="1"/>
        <end position="26"/>
    </location>
</feature>
<protein>
    <submittedName>
        <fullName evidence="3">Uncharacterized protein</fullName>
    </submittedName>
</protein>
<name>A0A494YST4_9BACI</name>
<dbReference type="Proteomes" id="UP000281813">
    <property type="component" value="Unassembled WGS sequence"/>
</dbReference>
<accession>A0A494YST4</accession>
<dbReference type="AlphaFoldDB" id="A0A494YST4"/>
<comment type="caution">
    <text evidence="3">The sequence shown here is derived from an EMBL/GenBank/DDBJ whole genome shotgun (WGS) entry which is preliminary data.</text>
</comment>
<sequence>MVGLQAVSVKESKDQSRGSHPHYNGKATRDYYTIEAAPNSLAMQLVLFIRYVPFFPASNTFISIVVVLMFLEKYFTKESL</sequence>